<sequence length="149" mass="14820">MKGLGALAIAVMLAGCALGPEVPLLEALGDPALQAQAGQTTSAQTMPAQTMPTQTTPARPTPAVAATVAGSPSPLAFAEAVGQGGLAPVDERQDTLMNEDERAAALARLQALSESRRGAAAPAVSATARDLARIGATHGQAALSEIEAD</sequence>
<gene>
    <name evidence="3" type="ordered locus">SL003B_2661</name>
</gene>
<dbReference type="PROSITE" id="PS51257">
    <property type="entry name" value="PROKAR_LIPOPROTEIN"/>
    <property type="match status" value="1"/>
</dbReference>
<evidence type="ECO:0000313" key="4">
    <source>
        <dbReference type="Proteomes" id="UP000008130"/>
    </source>
</evidence>
<feature type="region of interest" description="Disordered" evidence="1">
    <location>
        <begin position="36"/>
        <end position="67"/>
    </location>
</feature>
<accession>F2J4E2</accession>
<dbReference type="KEGG" id="pgv:SL003B_2661"/>
<dbReference type="AlphaFoldDB" id="F2J4E2"/>
<evidence type="ECO:0008006" key="5">
    <source>
        <dbReference type="Google" id="ProtNLM"/>
    </source>
</evidence>
<dbReference type="RefSeq" id="WP_013653398.1">
    <property type="nucleotide sequence ID" value="NC_015259.1"/>
</dbReference>
<name>F2J4E2_POLGS</name>
<evidence type="ECO:0000256" key="1">
    <source>
        <dbReference type="SAM" id="MobiDB-lite"/>
    </source>
</evidence>
<organism evidence="3 4">
    <name type="scientific">Polymorphum gilvum (strain LMG 25793 / CGMCC 1.9160 / SL003B-26A1)</name>
    <dbReference type="NCBI Taxonomy" id="991905"/>
    <lineage>
        <taxon>Bacteria</taxon>
        <taxon>Pseudomonadati</taxon>
        <taxon>Pseudomonadota</taxon>
        <taxon>Alphaproteobacteria</taxon>
        <taxon>Rhodobacterales</taxon>
        <taxon>Paracoccaceae</taxon>
        <taxon>Polymorphum</taxon>
    </lineage>
</organism>
<proteinExistence type="predicted"/>
<dbReference type="Proteomes" id="UP000008130">
    <property type="component" value="Chromosome"/>
</dbReference>
<reference evidence="3 4" key="1">
    <citation type="journal article" date="2011" name="J. Bacteriol.">
        <title>Complete genome sequence of Polymorphum gilvum SL003B-26A1T, a crude oil-degrading bacterium from oil-polluted saline soil.</title>
        <authorList>
            <person name="Li S.G."/>
            <person name="Tang Y.Q."/>
            <person name="Nie Y."/>
            <person name="Cai M."/>
            <person name="Wu X.L."/>
        </authorList>
    </citation>
    <scope>NUCLEOTIDE SEQUENCE [LARGE SCALE GENOMIC DNA]</scope>
    <source>
        <strain evidence="4">LMG 25793 / CGMCC 1.9160 / SL003B-26A1</strain>
    </source>
</reference>
<keyword evidence="4" id="KW-1185">Reference proteome</keyword>
<protein>
    <recommendedName>
        <fullName evidence="5">Lipoprotein</fullName>
    </recommendedName>
</protein>
<keyword evidence="2" id="KW-0732">Signal</keyword>
<feature type="chain" id="PRO_5003278763" description="Lipoprotein" evidence="2">
    <location>
        <begin position="20"/>
        <end position="149"/>
    </location>
</feature>
<evidence type="ECO:0000313" key="3">
    <source>
        <dbReference type="EMBL" id="ADZ71084.1"/>
    </source>
</evidence>
<dbReference type="HOGENOM" id="CLU_1747966_0_0_5"/>
<dbReference type="EMBL" id="CP002568">
    <property type="protein sequence ID" value="ADZ71084.1"/>
    <property type="molecule type" value="Genomic_DNA"/>
</dbReference>
<feature type="signal peptide" evidence="2">
    <location>
        <begin position="1"/>
        <end position="19"/>
    </location>
</feature>
<evidence type="ECO:0000256" key="2">
    <source>
        <dbReference type="SAM" id="SignalP"/>
    </source>
</evidence>